<proteinExistence type="predicted"/>
<organism evidence="1 2">
    <name type="scientific">Arachis hypogaea</name>
    <name type="common">Peanut</name>
    <dbReference type="NCBI Taxonomy" id="3818"/>
    <lineage>
        <taxon>Eukaryota</taxon>
        <taxon>Viridiplantae</taxon>
        <taxon>Streptophyta</taxon>
        <taxon>Embryophyta</taxon>
        <taxon>Tracheophyta</taxon>
        <taxon>Spermatophyta</taxon>
        <taxon>Magnoliopsida</taxon>
        <taxon>eudicotyledons</taxon>
        <taxon>Gunneridae</taxon>
        <taxon>Pentapetalae</taxon>
        <taxon>rosids</taxon>
        <taxon>fabids</taxon>
        <taxon>Fabales</taxon>
        <taxon>Fabaceae</taxon>
        <taxon>Papilionoideae</taxon>
        <taxon>50 kb inversion clade</taxon>
        <taxon>dalbergioids sensu lato</taxon>
        <taxon>Dalbergieae</taxon>
        <taxon>Pterocarpus clade</taxon>
        <taxon>Arachis</taxon>
    </lineage>
</organism>
<gene>
    <name evidence="1" type="ORF">Ahy_B02g060131</name>
</gene>
<evidence type="ECO:0000313" key="2">
    <source>
        <dbReference type="Proteomes" id="UP000289738"/>
    </source>
</evidence>
<accession>A0A445AHV4</accession>
<evidence type="ECO:0000313" key="1">
    <source>
        <dbReference type="EMBL" id="RYR26023.1"/>
    </source>
</evidence>
<name>A0A445AHV4_ARAHY</name>
<comment type="caution">
    <text evidence="1">The sequence shown here is derived from an EMBL/GenBank/DDBJ whole genome shotgun (WGS) entry which is preliminary data.</text>
</comment>
<protein>
    <submittedName>
        <fullName evidence="1">Uncharacterized protein</fullName>
    </submittedName>
</protein>
<keyword evidence="2" id="KW-1185">Reference proteome</keyword>
<sequence length="77" mass="9273">MIHNVMIKNIFNHQMARRLQQMMEDVRERRDHLTIWSCLDIKKALYIHWETDEEFRHHSLSNRANKASLGRQSISVG</sequence>
<dbReference type="AlphaFoldDB" id="A0A445AHV4"/>
<dbReference type="Proteomes" id="UP000289738">
    <property type="component" value="Chromosome B02"/>
</dbReference>
<dbReference type="EMBL" id="SDMP01000012">
    <property type="protein sequence ID" value="RYR26023.1"/>
    <property type="molecule type" value="Genomic_DNA"/>
</dbReference>
<reference evidence="1 2" key="1">
    <citation type="submission" date="2019-01" db="EMBL/GenBank/DDBJ databases">
        <title>Sequencing of cultivated peanut Arachis hypogaea provides insights into genome evolution and oil improvement.</title>
        <authorList>
            <person name="Chen X."/>
        </authorList>
    </citation>
    <scope>NUCLEOTIDE SEQUENCE [LARGE SCALE GENOMIC DNA]</scope>
    <source>
        <strain evidence="2">cv. Fuhuasheng</strain>
        <tissue evidence="1">Leaves</tissue>
    </source>
</reference>